<reference evidence="2 3" key="1">
    <citation type="submission" date="2018-03" db="EMBL/GenBank/DDBJ databases">
        <authorList>
            <person name="Keele B.F."/>
        </authorList>
    </citation>
    <scope>NUCLEOTIDE SEQUENCE [LARGE SCALE GENOMIC DNA]</scope>
    <source>
        <strain evidence="2 3">IB-3</strain>
    </source>
</reference>
<protein>
    <submittedName>
        <fullName evidence="2">Cell envelope biogenesis protein OmpA</fullName>
    </submittedName>
</protein>
<evidence type="ECO:0000313" key="3">
    <source>
        <dbReference type="Proteomes" id="UP000244867"/>
    </source>
</evidence>
<sequence>MTTTTTTTDAQAARRAPVWMHGVAAAVVAASATSALAALASAAGVSFADTSGESIPVSGFAVLTVAFSLVGVAMAAVMARTARRPRATFVRTTVVLTVLSFVPDLVVGFDAVSAATLMALHVVAAAIVVPTLAKRLATTR</sequence>
<evidence type="ECO:0000313" key="2">
    <source>
        <dbReference type="EMBL" id="PUA79383.1"/>
    </source>
</evidence>
<dbReference type="Proteomes" id="UP000244867">
    <property type="component" value="Unassembled WGS sequence"/>
</dbReference>
<evidence type="ECO:0000256" key="1">
    <source>
        <dbReference type="SAM" id="Phobius"/>
    </source>
</evidence>
<accession>A0A2R7YSV5</accession>
<keyword evidence="1" id="KW-0812">Transmembrane</keyword>
<gene>
    <name evidence="2" type="ORF">C7S10_20280</name>
</gene>
<proteinExistence type="predicted"/>
<name>A0A2R7YSV5_9ACTN</name>
<dbReference type="EMBL" id="PYXZ01000011">
    <property type="protein sequence ID" value="PUA79383.1"/>
    <property type="molecule type" value="Genomic_DNA"/>
</dbReference>
<keyword evidence="1" id="KW-1133">Transmembrane helix</keyword>
<keyword evidence="1" id="KW-0472">Membrane</keyword>
<feature type="transmembrane region" description="Helical" evidence="1">
    <location>
        <begin position="89"/>
        <end position="109"/>
    </location>
</feature>
<feature type="transmembrane region" description="Helical" evidence="1">
    <location>
        <begin position="23"/>
        <end position="45"/>
    </location>
</feature>
<dbReference type="AlphaFoldDB" id="A0A2R7YSV5"/>
<dbReference type="Pfam" id="PF19545">
    <property type="entry name" value="DUF6069"/>
    <property type="match status" value="1"/>
</dbReference>
<feature type="transmembrane region" description="Helical" evidence="1">
    <location>
        <begin position="57"/>
        <end position="77"/>
    </location>
</feature>
<dbReference type="OrthoDB" id="4775254at2"/>
<dbReference type="InterPro" id="IPR045713">
    <property type="entry name" value="DUF6069"/>
</dbReference>
<comment type="caution">
    <text evidence="2">The sequence shown here is derived from an EMBL/GenBank/DDBJ whole genome shotgun (WGS) entry which is preliminary data.</text>
</comment>
<organism evidence="2 3">
    <name type="scientific">Nocardioides currus</name>
    <dbReference type="NCBI Taxonomy" id="2133958"/>
    <lineage>
        <taxon>Bacteria</taxon>
        <taxon>Bacillati</taxon>
        <taxon>Actinomycetota</taxon>
        <taxon>Actinomycetes</taxon>
        <taxon>Propionibacteriales</taxon>
        <taxon>Nocardioidaceae</taxon>
        <taxon>Nocardioides</taxon>
    </lineage>
</organism>
<keyword evidence="3" id="KW-1185">Reference proteome</keyword>
<feature type="transmembrane region" description="Helical" evidence="1">
    <location>
        <begin position="115"/>
        <end position="133"/>
    </location>
</feature>